<evidence type="ECO:0000313" key="1">
    <source>
        <dbReference type="EMBL" id="USY23558.1"/>
    </source>
</evidence>
<dbReference type="EMBL" id="CP099838">
    <property type="protein sequence ID" value="USY23558.1"/>
    <property type="molecule type" value="Genomic_DNA"/>
</dbReference>
<geneLocation type="plasmid" evidence="1 2">
    <name>unnamed1</name>
</geneLocation>
<evidence type="ECO:0000313" key="2">
    <source>
        <dbReference type="Proteomes" id="UP001055940"/>
    </source>
</evidence>
<reference evidence="1" key="1">
    <citation type="submission" date="2022-06" db="EMBL/GenBank/DDBJ databases">
        <authorList>
            <person name="Ping M."/>
        </authorList>
    </citation>
    <scope>NUCLEOTIDE SEQUENCE</scope>
    <source>
        <strain evidence="1">JCM11759T</strain>
        <plasmid evidence="1">unnamed1</plasmid>
    </source>
</reference>
<accession>A0ABY5DJN3</accession>
<dbReference type="Proteomes" id="UP001055940">
    <property type="component" value="Plasmid unnamed1"/>
</dbReference>
<gene>
    <name evidence="1" type="ORF">NE857_34055</name>
</gene>
<organism evidence="1 2">
    <name type="scientific">Nocardiopsis exhalans</name>
    <dbReference type="NCBI Taxonomy" id="163604"/>
    <lineage>
        <taxon>Bacteria</taxon>
        <taxon>Bacillati</taxon>
        <taxon>Actinomycetota</taxon>
        <taxon>Actinomycetes</taxon>
        <taxon>Streptosporangiales</taxon>
        <taxon>Nocardiopsidaceae</taxon>
        <taxon>Nocardiopsis</taxon>
    </lineage>
</organism>
<protein>
    <submittedName>
        <fullName evidence="1">Uncharacterized protein</fullName>
    </submittedName>
</protein>
<dbReference type="RefSeq" id="WP_254422212.1">
    <property type="nucleotide sequence ID" value="NZ_BAAAJB010000040.1"/>
</dbReference>
<keyword evidence="2" id="KW-1185">Reference proteome</keyword>
<name>A0ABY5DJN3_9ACTN</name>
<proteinExistence type="predicted"/>
<sequence length="121" mass="13576">MSTPESDSQAMADLYERGYTSYEIGAAFGLDSSTVRDRLREMGVEIRRTGTRLRSDVSTEEIVHLVDQVGLSYQRAGQLVGMSRTGARARYLRHHYGYGWRWSPPHIQGTLPNTGGRRISG</sequence>
<dbReference type="Gene3D" id="1.10.10.60">
    <property type="entry name" value="Homeodomain-like"/>
    <property type="match status" value="1"/>
</dbReference>
<keyword evidence="1" id="KW-0614">Plasmid</keyword>